<dbReference type="Proteomes" id="UP000324800">
    <property type="component" value="Unassembled WGS sequence"/>
</dbReference>
<evidence type="ECO:0000256" key="1">
    <source>
        <dbReference type="SAM" id="MobiDB-lite"/>
    </source>
</evidence>
<accession>A0A5J4WBS1</accession>
<dbReference type="EMBL" id="SNRW01002692">
    <property type="protein sequence ID" value="KAA6392002.1"/>
    <property type="molecule type" value="Genomic_DNA"/>
</dbReference>
<evidence type="ECO:0000313" key="2">
    <source>
        <dbReference type="EMBL" id="KAA6392002.1"/>
    </source>
</evidence>
<sequence length="319" mass="36168">MSKNSLKSELSEQGLFVNFDTPTFITRTPVKTTVEQPELGDEIGKFLQSVQQPTLQHIERQLTPRNTVSERTQALQEKVLQAIVGVHAREIDFWATNILDEQNGKAFRREIQHPSLLPITSIPVQDEVLNSNRRLIDKISQNEQTLILCNFRISEGILAHFGEQLPEQLAIDVLSQMVHNLREAKRMYFIRLKNENGSNVNYFNLTANMINLHLNSQTGSNMLGAQVIAKSEMANKDAIGITNLLFGDQQLGKGRVKTKKFRQLTRLVTWKQIMRPMLSQNENQALEQIQETQTTGAQNYIPPPNARPRVQPPLGQGPT</sequence>
<gene>
    <name evidence="2" type="ORF">EZS28_012471</name>
</gene>
<evidence type="ECO:0000313" key="3">
    <source>
        <dbReference type="Proteomes" id="UP000324800"/>
    </source>
</evidence>
<proteinExistence type="predicted"/>
<organism evidence="2 3">
    <name type="scientific">Streblomastix strix</name>
    <dbReference type="NCBI Taxonomy" id="222440"/>
    <lineage>
        <taxon>Eukaryota</taxon>
        <taxon>Metamonada</taxon>
        <taxon>Preaxostyla</taxon>
        <taxon>Oxymonadida</taxon>
        <taxon>Streblomastigidae</taxon>
        <taxon>Streblomastix</taxon>
    </lineage>
</organism>
<reference evidence="2 3" key="1">
    <citation type="submission" date="2019-03" db="EMBL/GenBank/DDBJ databases">
        <title>Single cell metagenomics reveals metabolic interactions within the superorganism composed of flagellate Streblomastix strix and complex community of Bacteroidetes bacteria on its surface.</title>
        <authorList>
            <person name="Treitli S.C."/>
            <person name="Kolisko M."/>
            <person name="Husnik F."/>
            <person name="Keeling P."/>
            <person name="Hampl V."/>
        </authorList>
    </citation>
    <scope>NUCLEOTIDE SEQUENCE [LARGE SCALE GENOMIC DNA]</scope>
    <source>
        <strain evidence="2">ST1C</strain>
    </source>
</reference>
<protein>
    <submittedName>
        <fullName evidence="2">Uncharacterized protein</fullName>
    </submittedName>
</protein>
<comment type="caution">
    <text evidence="2">The sequence shown here is derived from an EMBL/GenBank/DDBJ whole genome shotgun (WGS) entry which is preliminary data.</text>
</comment>
<dbReference type="AlphaFoldDB" id="A0A5J4WBS1"/>
<name>A0A5J4WBS1_9EUKA</name>
<feature type="region of interest" description="Disordered" evidence="1">
    <location>
        <begin position="296"/>
        <end position="319"/>
    </location>
</feature>